<proteinExistence type="predicted"/>
<comment type="caution">
    <text evidence="1">The sequence shown here is derived from an EMBL/GenBank/DDBJ whole genome shotgun (WGS) entry which is preliminary data.</text>
</comment>
<reference evidence="1 2" key="1">
    <citation type="journal article" date="2021" name="Hortic Res">
        <title>Chromosome-scale assembly of the Dendrobium chrysotoxum genome enhances the understanding of orchid evolution.</title>
        <authorList>
            <person name="Zhang Y."/>
            <person name="Zhang G.Q."/>
            <person name="Zhang D."/>
            <person name="Liu X.D."/>
            <person name="Xu X.Y."/>
            <person name="Sun W.H."/>
            <person name="Yu X."/>
            <person name="Zhu X."/>
            <person name="Wang Z.W."/>
            <person name="Zhao X."/>
            <person name="Zhong W.Y."/>
            <person name="Chen H."/>
            <person name="Yin W.L."/>
            <person name="Huang T."/>
            <person name="Niu S.C."/>
            <person name="Liu Z.J."/>
        </authorList>
    </citation>
    <scope>NUCLEOTIDE SEQUENCE [LARGE SCALE GENOMIC DNA]</scope>
    <source>
        <strain evidence="1">Lindl</strain>
    </source>
</reference>
<dbReference type="EMBL" id="JAGFBR010000012">
    <property type="protein sequence ID" value="KAH0457927.1"/>
    <property type="molecule type" value="Genomic_DNA"/>
</dbReference>
<name>A0AAV7GPD9_DENCH</name>
<evidence type="ECO:0000313" key="1">
    <source>
        <dbReference type="EMBL" id="KAH0457927.1"/>
    </source>
</evidence>
<gene>
    <name evidence="1" type="ORF">IEQ34_013242</name>
</gene>
<accession>A0AAV7GPD9</accession>
<keyword evidence="2" id="KW-1185">Reference proteome</keyword>
<organism evidence="1 2">
    <name type="scientific">Dendrobium chrysotoxum</name>
    <name type="common">Orchid</name>
    <dbReference type="NCBI Taxonomy" id="161865"/>
    <lineage>
        <taxon>Eukaryota</taxon>
        <taxon>Viridiplantae</taxon>
        <taxon>Streptophyta</taxon>
        <taxon>Embryophyta</taxon>
        <taxon>Tracheophyta</taxon>
        <taxon>Spermatophyta</taxon>
        <taxon>Magnoliopsida</taxon>
        <taxon>Liliopsida</taxon>
        <taxon>Asparagales</taxon>
        <taxon>Orchidaceae</taxon>
        <taxon>Epidendroideae</taxon>
        <taxon>Malaxideae</taxon>
        <taxon>Dendrobiinae</taxon>
        <taxon>Dendrobium</taxon>
    </lineage>
</organism>
<protein>
    <submittedName>
        <fullName evidence="1">Uncharacterized protein</fullName>
    </submittedName>
</protein>
<dbReference type="PANTHER" id="PTHR36800:SF1">
    <property type="entry name" value="POLYAMINE-MODULATED FACTOR 1-BINDING PROTEIN"/>
    <property type="match status" value="1"/>
</dbReference>
<evidence type="ECO:0000313" key="2">
    <source>
        <dbReference type="Proteomes" id="UP000775213"/>
    </source>
</evidence>
<dbReference type="PANTHER" id="PTHR36800">
    <property type="entry name" value="POLYAMINE-MODULATED FACTOR 1-BINDING PROTEIN"/>
    <property type="match status" value="1"/>
</dbReference>
<dbReference type="AlphaFoldDB" id="A0AAV7GPD9"/>
<sequence length="244" mass="26026">MLVIELVVNGDTCIDIVNVVDNENIEVKNSLNPILSATTPVVSGGGNNPMADNTLFNLLSCNTRNQLAKASQLEALVSQPEHDAMDDLTTDVDIRPVGNVSPPVSVNVTLADHDGLVISDKAQFVGLPSTPSSNIDVTALRGGDCLVDIHVGHADWICSQSGEDWGSEGTYGDLSNYPNDDCNFNVVQLQQNSEIEESSGDIVEEIEKCKESAGAKSKILEAEKDRYQKAAMAVLQMLGGTDIP</sequence>
<dbReference type="Proteomes" id="UP000775213">
    <property type="component" value="Unassembled WGS sequence"/>
</dbReference>